<reference evidence="1 2" key="1">
    <citation type="submission" date="2019-07" db="EMBL/GenBank/DDBJ databases">
        <title>WGS assembly of Gossypium tomentosum.</title>
        <authorList>
            <person name="Chen Z.J."/>
            <person name="Sreedasyam A."/>
            <person name="Ando A."/>
            <person name="Song Q."/>
            <person name="De L."/>
            <person name="Hulse-Kemp A."/>
            <person name="Ding M."/>
            <person name="Ye W."/>
            <person name="Kirkbride R."/>
            <person name="Jenkins J."/>
            <person name="Plott C."/>
            <person name="Lovell J."/>
            <person name="Lin Y.-M."/>
            <person name="Vaughn R."/>
            <person name="Liu B."/>
            <person name="Li W."/>
            <person name="Simpson S."/>
            <person name="Scheffler B."/>
            <person name="Saski C."/>
            <person name="Grover C."/>
            <person name="Hu G."/>
            <person name="Conover J."/>
            <person name="Carlson J."/>
            <person name="Shu S."/>
            <person name="Boston L."/>
            <person name="Williams M."/>
            <person name="Peterson D."/>
            <person name="Mcgee K."/>
            <person name="Jones D."/>
            <person name="Wendel J."/>
            <person name="Stelly D."/>
            <person name="Grimwood J."/>
            <person name="Schmutz J."/>
        </authorList>
    </citation>
    <scope>NUCLEOTIDE SEQUENCE [LARGE SCALE GENOMIC DNA]</scope>
    <source>
        <strain evidence="1">7179.01</strain>
    </source>
</reference>
<evidence type="ECO:0000313" key="2">
    <source>
        <dbReference type="Proteomes" id="UP000322667"/>
    </source>
</evidence>
<dbReference type="EMBL" id="CM017620">
    <property type="protein sequence ID" value="TYI03684.1"/>
    <property type="molecule type" value="Genomic_DNA"/>
</dbReference>
<dbReference type="AlphaFoldDB" id="A0A5D2NKV1"/>
<gene>
    <name evidence="1" type="ORF">ES332_A11G357700v1</name>
</gene>
<organism evidence="1 2">
    <name type="scientific">Gossypium tomentosum</name>
    <name type="common">Hawaiian cotton</name>
    <name type="synonym">Gossypium sandvicense</name>
    <dbReference type="NCBI Taxonomy" id="34277"/>
    <lineage>
        <taxon>Eukaryota</taxon>
        <taxon>Viridiplantae</taxon>
        <taxon>Streptophyta</taxon>
        <taxon>Embryophyta</taxon>
        <taxon>Tracheophyta</taxon>
        <taxon>Spermatophyta</taxon>
        <taxon>Magnoliopsida</taxon>
        <taxon>eudicotyledons</taxon>
        <taxon>Gunneridae</taxon>
        <taxon>Pentapetalae</taxon>
        <taxon>rosids</taxon>
        <taxon>malvids</taxon>
        <taxon>Malvales</taxon>
        <taxon>Malvaceae</taxon>
        <taxon>Malvoideae</taxon>
        <taxon>Gossypium</taxon>
    </lineage>
</organism>
<protein>
    <submittedName>
        <fullName evidence="1">Uncharacterized protein</fullName>
    </submittedName>
</protein>
<name>A0A5D2NKV1_GOSTO</name>
<evidence type="ECO:0000313" key="1">
    <source>
        <dbReference type="EMBL" id="TYI03684.1"/>
    </source>
</evidence>
<dbReference type="Proteomes" id="UP000322667">
    <property type="component" value="Chromosome A11"/>
</dbReference>
<keyword evidence="2" id="KW-1185">Reference proteome</keyword>
<accession>A0A5D2NKV1</accession>
<sequence>MGRSRSYLRSREKTRTKKTPGYSLIEVGKQLHAFFAGEDSHLNLDEINQILKNMKLLLEALGYMPDTIRVLHYMPFFFYCFRTFKCTSRKLDKDH</sequence>
<proteinExistence type="predicted"/>